<dbReference type="AlphaFoldDB" id="A0A2P2NI64"/>
<protein>
    <submittedName>
        <fullName evidence="2">Uncharacterized protein</fullName>
    </submittedName>
</protein>
<feature type="signal peptide" evidence="1">
    <location>
        <begin position="1"/>
        <end position="22"/>
    </location>
</feature>
<sequence length="44" mass="4921">MSLKSLWMVKFRLRVGLLEVYCVTFNELQIGCSLPNTNCLGSVG</sequence>
<evidence type="ECO:0000256" key="1">
    <source>
        <dbReference type="SAM" id="SignalP"/>
    </source>
</evidence>
<organism evidence="2">
    <name type="scientific">Rhizophora mucronata</name>
    <name type="common">Asiatic mangrove</name>
    <dbReference type="NCBI Taxonomy" id="61149"/>
    <lineage>
        <taxon>Eukaryota</taxon>
        <taxon>Viridiplantae</taxon>
        <taxon>Streptophyta</taxon>
        <taxon>Embryophyta</taxon>
        <taxon>Tracheophyta</taxon>
        <taxon>Spermatophyta</taxon>
        <taxon>Magnoliopsida</taxon>
        <taxon>eudicotyledons</taxon>
        <taxon>Gunneridae</taxon>
        <taxon>Pentapetalae</taxon>
        <taxon>rosids</taxon>
        <taxon>fabids</taxon>
        <taxon>Malpighiales</taxon>
        <taxon>Rhizophoraceae</taxon>
        <taxon>Rhizophora</taxon>
    </lineage>
</organism>
<proteinExistence type="predicted"/>
<evidence type="ECO:0000313" key="2">
    <source>
        <dbReference type="EMBL" id="MBX42159.1"/>
    </source>
</evidence>
<reference evidence="2" key="1">
    <citation type="submission" date="2018-02" db="EMBL/GenBank/DDBJ databases">
        <title>Rhizophora mucronata_Transcriptome.</title>
        <authorList>
            <person name="Meera S.P."/>
            <person name="Sreeshan A."/>
            <person name="Augustine A."/>
        </authorList>
    </citation>
    <scope>NUCLEOTIDE SEQUENCE</scope>
    <source>
        <tissue evidence="2">Leaf</tissue>
    </source>
</reference>
<feature type="chain" id="PRO_5015165008" evidence="1">
    <location>
        <begin position="23"/>
        <end position="44"/>
    </location>
</feature>
<name>A0A2P2NI64_RHIMU</name>
<accession>A0A2P2NI64</accession>
<dbReference type="EMBL" id="GGEC01061675">
    <property type="protein sequence ID" value="MBX42159.1"/>
    <property type="molecule type" value="Transcribed_RNA"/>
</dbReference>
<keyword evidence="1" id="KW-0732">Signal</keyword>